<gene>
    <name evidence="2" type="ORF">BS50DRAFT_655778</name>
</gene>
<feature type="region of interest" description="Disordered" evidence="1">
    <location>
        <begin position="1"/>
        <end position="23"/>
    </location>
</feature>
<accession>A0A2T2N474</accession>
<dbReference type="AlphaFoldDB" id="A0A2T2N474"/>
<feature type="compositionally biased region" description="Basic and acidic residues" evidence="1">
    <location>
        <begin position="249"/>
        <end position="262"/>
    </location>
</feature>
<evidence type="ECO:0000313" key="3">
    <source>
        <dbReference type="Proteomes" id="UP000240883"/>
    </source>
</evidence>
<proteinExistence type="predicted"/>
<dbReference type="EMBL" id="KZ678150">
    <property type="protein sequence ID" value="PSN60200.1"/>
    <property type="molecule type" value="Genomic_DNA"/>
</dbReference>
<feature type="compositionally biased region" description="Basic and acidic residues" evidence="1">
    <location>
        <begin position="225"/>
        <end position="239"/>
    </location>
</feature>
<feature type="compositionally biased region" description="Basic and acidic residues" evidence="1">
    <location>
        <begin position="1"/>
        <end position="11"/>
    </location>
</feature>
<organism evidence="2 3">
    <name type="scientific">Corynespora cassiicola Philippines</name>
    <dbReference type="NCBI Taxonomy" id="1448308"/>
    <lineage>
        <taxon>Eukaryota</taxon>
        <taxon>Fungi</taxon>
        <taxon>Dikarya</taxon>
        <taxon>Ascomycota</taxon>
        <taxon>Pezizomycotina</taxon>
        <taxon>Dothideomycetes</taxon>
        <taxon>Pleosporomycetidae</taxon>
        <taxon>Pleosporales</taxon>
        <taxon>Corynesporascaceae</taxon>
        <taxon>Corynespora</taxon>
    </lineage>
</organism>
<name>A0A2T2N474_CORCC</name>
<feature type="region of interest" description="Disordered" evidence="1">
    <location>
        <begin position="225"/>
        <end position="273"/>
    </location>
</feature>
<reference evidence="2 3" key="1">
    <citation type="journal article" date="2018" name="Front. Microbiol.">
        <title>Genome-Wide Analysis of Corynespora cassiicola Leaf Fall Disease Putative Effectors.</title>
        <authorList>
            <person name="Lopez D."/>
            <person name="Ribeiro S."/>
            <person name="Label P."/>
            <person name="Fumanal B."/>
            <person name="Venisse J.S."/>
            <person name="Kohler A."/>
            <person name="de Oliveira R.R."/>
            <person name="Labutti K."/>
            <person name="Lipzen A."/>
            <person name="Lail K."/>
            <person name="Bauer D."/>
            <person name="Ohm R.A."/>
            <person name="Barry K.W."/>
            <person name="Spatafora J."/>
            <person name="Grigoriev I.V."/>
            <person name="Martin F.M."/>
            <person name="Pujade-Renaud V."/>
        </authorList>
    </citation>
    <scope>NUCLEOTIDE SEQUENCE [LARGE SCALE GENOMIC DNA]</scope>
    <source>
        <strain evidence="2 3">Philippines</strain>
    </source>
</reference>
<evidence type="ECO:0000256" key="1">
    <source>
        <dbReference type="SAM" id="MobiDB-lite"/>
    </source>
</evidence>
<keyword evidence="3" id="KW-1185">Reference proteome</keyword>
<dbReference type="Proteomes" id="UP000240883">
    <property type="component" value="Unassembled WGS sequence"/>
</dbReference>
<sequence length="273" mass="31841">MADPDSRENRNVDGLPEPDPLDLGMYYDQRNRSFLIGLDLDIREKFLDEQKKAYRKEQNIRENDYQRMLEAERDLALRKGEQSRADLFQQLIKKAKAKEEEDGEKYRVRERAILDLHAFTLRAYRTRNDKADDEVKDGAMEAMDQVGELMDPVLHQKELTMLKNPNKIPPWKADMGESGKLFWLGFFIRMLASWRLSSCTMDENVYLSEPLEGEELEDFRKMFQEAEEQEANRTPKTLEDSTTSLNVKVKHENEPEELKIDCGADNSDSPPAD</sequence>
<evidence type="ECO:0000313" key="2">
    <source>
        <dbReference type="EMBL" id="PSN60200.1"/>
    </source>
</evidence>
<protein>
    <submittedName>
        <fullName evidence="2">Uncharacterized protein</fullName>
    </submittedName>
</protein>